<sequence>MVNLGPCVPDELIVQECRRRVPDLVVVSTLNGHGVTDGLRVIRRIRSIPAMSDKPVVIGGKLGVGGRQPLHVVAKLVDSGYDAVFDDGAPMAEFDRYLHRVVARHQRAVSSAGGTG</sequence>
<dbReference type="GO" id="GO:0031419">
    <property type="term" value="F:cobalamin binding"/>
    <property type="evidence" value="ECO:0007669"/>
    <property type="project" value="InterPro"/>
</dbReference>
<name>A0A810NCU5_9ACTN</name>
<dbReference type="EMBL" id="AP023359">
    <property type="protein sequence ID" value="BCJ69323.1"/>
    <property type="molecule type" value="Genomic_DNA"/>
</dbReference>
<gene>
    <name evidence="2" type="ORF">Prubr_63440</name>
</gene>
<accession>A0A810NCU5</accession>
<feature type="domain" description="B12-binding" evidence="1">
    <location>
        <begin position="1"/>
        <end position="108"/>
    </location>
</feature>
<keyword evidence="3" id="KW-1185">Reference proteome</keyword>
<dbReference type="Gene3D" id="3.40.50.280">
    <property type="entry name" value="Cobalamin-binding domain"/>
    <property type="match status" value="1"/>
</dbReference>
<dbReference type="InterPro" id="IPR036724">
    <property type="entry name" value="Cobalamin-bd_sf"/>
</dbReference>
<protein>
    <recommendedName>
        <fullName evidence="1">B12-binding domain-containing protein</fullName>
    </recommendedName>
</protein>
<evidence type="ECO:0000313" key="2">
    <source>
        <dbReference type="EMBL" id="BCJ69323.1"/>
    </source>
</evidence>
<reference evidence="2" key="1">
    <citation type="submission" date="2020-08" db="EMBL/GenBank/DDBJ databases">
        <title>Whole genome shotgun sequence of Polymorphospora rubra NBRC 101157.</title>
        <authorList>
            <person name="Komaki H."/>
            <person name="Tamura T."/>
        </authorList>
    </citation>
    <scope>NUCLEOTIDE SEQUENCE</scope>
    <source>
        <strain evidence="2">NBRC 101157</strain>
    </source>
</reference>
<dbReference type="PROSITE" id="PS51332">
    <property type="entry name" value="B12_BINDING"/>
    <property type="match status" value="1"/>
</dbReference>
<proteinExistence type="predicted"/>
<dbReference type="InterPro" id="IPR006158">
    <property type="entry name" value="Cobalamin-bd"/>
</dbReference>
<dbReference type="KEGG" id="pry:Prubr_63440"/>
<dbReference type="AlphaFoldDB" id="A0A810NCU5"/>
<dbReference type="GO" id="GO:0046872">
    <property type="term" value="F:metal ion binding"/>
    <property type="evidence" value="ECO:0007669"/>
    <property type="project" value="InterPro"/>
</dbReference>
<dbReference type="SUPFAM" id="SSF52242">
    <property type="entry name" value="Cobalamin (vitamin B12)-binding domain"/>
    <property type="match status" value="1"/>
</dbReference>
<evidence type="ECO:0000313" key="3">
    <source>
        <dbReference type="Proteomes" id="UP000680866"/>
    </source>
</evidence>
<dbReference type="CDD" id="cd02065">
    <property type="entry name" value="B12-binding_like"/>
    <property type="match status" value="1"/>
</dbReference>
<dbReference type="Proteomes" id="UP000680866">
    <property type="component" value="Chromosome"/>
</dbReference>
<evidence type="ECO:0000259" key="1">
    <source>
        <dbReference type="PROSITE" id="PS51332"/>
    </source>
</evidence>
<organism evidence="2 3">
    <name type="scientific">Polymorphospora rubra</name>
    <dbReference type="NCBI Taxonomy" id="338584"/>
    <lineage>
        <taxon>Bacteria</taxon>
        <taxon>Bacillati</taxon>
        <taxon>Actinomycetota</taxon>
        <taxon>Actinomycetes</taxon>
        <taxon>Micromonosporales</taxon>
        <taxon>Micromonosporaceae</taxon>
        <taxon>Polymorphospora</taxon>
    </lineage>
</organism>